<dbReference type="EMBL" id="GBRH01186363">
    <property type="protein sequence ID" value="JAE11533.1"/>
    <property type="molecule type" value="Transcribed_RNA"/>
</dbReference>
<sequence length="47" mass="5608">MVADDQAKQQYQDPKSSAEIRFVHILRKTFVAIYCLVMKRKKKLPFH</sequence>
<proteinExistence type="predicted"/>
<accession>A0A0A9FTA1</accession>
<protein>
    <submittedName>
        <fullName evidence="1">Uncharacterized protein</fullName>
    </submittedName>
</protein>
<dbReference type="AlphaFoldDB" id="A0A0A9FTA1"/>
<reference evidence="1" key="1">
    <citation type="submission" date="2014-09" db="EMBL/GenBank/DDBJ databases">
        <authorList>
            <person name="Magalhaes I.L.F."/>
            <person name="Oliveira U."/>
            <person name="Santos F.R."/>
            <person name="Vidigal T.H.D.A."/>
            <person name="Brescovit A.D."/>
            <person name="Santos A.J."/>
        </authorList>
    </citation>
    <scope>NUCLEOTIDE SEQUENCE</scope>
    <source>
        <tissue evidence="1">Shoot tissue taken approximately 20 cm above the soil surface</tissue>
    </source>
</reference>
<name>A0A0A9FTA1_ARUDO</name>
<reference evidence="1" key="2">
    <citation type="journal article" date="2015" name="Data Brief">
        <title>Shoot transcriptome of the giant reed, Arundo donax.</title>
        <authorList>
            <person name="Barrero R.A."/>
            <person name="Guerrero F.D."/>
            <person name="Moolhuijzen P."/>
            <person name="Goolsby J.A."/>
            <person name="Tidwell J."/>
            <person name="Bellgard S.E."/>
            <person name="Bellgard M.I."/>
        </authorList>
    </citation>
    <scope>NUCLEOTIDE SEQUENCE</scope>
    <source>
        <tissue evidence="1">Shoot tissue taken approximately 20 cm above the soil surface</tissue>
    </source>
</reference>
<evidence type="ECO:0000313" key="1">
    <source>
        <dbReference type="EMBL" id="JAE11533.1"/>
    </source>
</evidence>
<organism evidence="1">
    <name type="scientific">Arundo donax</name>
    <name type="common">Giant reed</name>
    <name type="synonym">Donax arundinaceus</name>
    <dbReference type="NCBI Taxonomy" id="35708"/>
    <lineage>
        <taxon>Eukaryota</taxon>
        <taxon>Viridiplantae</taxon>
        <taxon>Streptophyta</taxon>
        <taxon>Embryophyta</taxon>
        <taxon>Tracheophyta</taxon>
        <taxon>Spermatophyta</taxon>
        <taxon>Magnoliopsida</taxon>
        <taxon>Liliopsida</taxon>
        <taxon>Poales</taxon>
        <taxon>Poaceae</taxon>
        <taxon>PACMAD clade</taxon>
        <taxon>Arundinoideae</taxon>
        <taxon>Arundineae</taxon>
        <taxon>Arundo</taxon>
    </lineage>
</organism>